<evidence type="ECO:0000313" key="7">
    <source>
        <dbReference type="EMBL" id="GGD97185.1"/>
    </source>
</evidence>
<dbReference type="SUPFAM" id="SSF55068">
    <property type="entry name" value="Peptide methionine sulfoxide reductase"/>
    <property type="match status" value="1"/>
</dbReference>
<name>A0A916ZGZ0_9BACL</name>
<evidence type="ECO:0000256" key="4">
    <source>
        <dbReference type="ARBA" id="ARBA00048782"/>
    </source>
</evidence>
<sequence length="220" mass="25167">MREKVDGPSFGQAEIRSVTLGMGCFWNPDALFGHLPGVVRTRTGYAGGTSVDPVYRHMGDHTETVRIDFNPAIIAFEDILDLFWDSHNPANINDYKGTQYKSLLLYDDGEQEEAIRQVLAKRKEQGKSEPDTEVAPLSAFYPAEDKHQKYYLKRYSHAIEKLSLLYPSPEDRVHSTLAARLNGLAKGYTSLERIIEELPQWPIDPETRERMTGLIRQIRW</sequence>
<dbReference type="AlphaFoldDB" id="A0A916ZGZ0"/>
<reference evidence="7" key="2">
    <citation type="submission" date="2020-09" db="EMBL/GenBank/DDBJ databases">
        <authorList>
            <person name="Sun Q."/>
            <person name="Zhou Y."/>
        </authorList>
    </citation>
    <scope>NUCLEOTIDE SEQUENCE</scope>
    <source>
        <strain evidence="7">CGMCC 1.15178</strain>
    </source>
</reference>
<evidence type="ECO:0000256" key="3">
    <source>
        <dbReference type="ARBA" id="ARBA00047806"/>
    </source>
</evidence>
<evidence type="ECO:0000259" key="6">
    <source>
        <dbReference type="Pfam" id="PF01625"/>
    </source>
</evidence>
<feature type="domain" description="Peptide methionine sulphoxide reductase MsrA" evidence="6">
    <location>
        <begin position="18"/>
        <end position="155"/>
    </location>
</feature>
<comment type="catalytic activity">
    <reaction evidence="3 5">
        <text>L-methionyl-[protein] + [thioredoxin]-disulfide + H2O = L-methionyl-(S)-S-oxide-[protein] + [thioredoxin]-dithiol</text>
        <dbReference type="Rhea" id="RHEA:14217"/>
        <dbReference type="Rhea" id="RHEA-COMP:10698"/>
        <dbReference type="Rhea" id="RHEA-COMP:10700"/>
        <dbReference type="Rhea" id="RHEA-COMP:12313"/>
        <dbReference type="Rhea" id="RHEA-COMP:12315"/>
        <dbReference type="ChEBI" id="CHEBI:15377"/>
        <dbReference type="ChEBI" id="CHEBI:16044"/>
        <dbReference type="ChEBI" id="CHEBI:29950"/>
        <dbReference type="ChEBI" id="CHEBI:44120"/>
        <dbReference type="ChEBI" id="CHEBI:50058"/>
        <dbReference type="EC" id="1.8.4.11"/>
    </reaction>
</comment>
<dbReference type="EC" id="1.8.4.11" evidence="5"/>
<dbReference type="Gene3D" id="3.30.1060.10">
    <property type="entry name" value="Peptide methionine sulphoxide reductase MsrA"/>
    <property type="match status" value="1"/>
</dbReference>
<evidence type="ECO:0000256" key="5">
    <source>
        <dbReference type="HAMAP-Rule" id="MF_01401"/>
    </source>
</evidence>
<dbReference type="PANTHER" id="PTHR43774">
    <property type="entry name" value="PEPTIDE METHIONINE SULFOXIDE REDUCTASE"/>
    <property type="match status" value="1"/>
</dbReference>
<dbReference type="EMBL" id="BMHP01000009">
    <property type="protein sequence ID" value="GGD97185.1"/>
    <property type="molecule type" value="Genomic_DNA"/>
</dbReference>
<dbReference type="GO" id="GO:0008113">
    <property type="term" value="F:peptide-methionine (S)-S-oxide reductase activity"/>
    <property type="evidence" value="ECO:0007669"/>
    <property type="project" value="UniProtKB-UniRule"/>
</dbReference>
<evidence type="ECO:0000256" key="2">
    <source>
        <dbReference type="ARBA" id="ARBA00023002"/>
    </source>
</evidence>
<keyword evidence="2 5" id="KW-0560">Oxidoreductase</keyword>
<accession>A0A916ZGZ0</accession>
<comment type="function">
    <text evidence="5">Has an important function as a repair enzyme for proteins that have been inactivated by oxidation. Catalyzes the reversible oxidation-reduction of methionine sulfoxide in proteins to methionine.</text>
</comment>
<comment type="similarity">
    <text evidence="1 5">Belongs to the MsrA Met sulfoxide reductase family.</text>
</comment>
<dbReference type="Pfam" id="PF01625">
    <property type="entry name" value="PMSR"/>
    <property type="match status" value="1"/>
</dbReference>
<organism evidence="7 8">
    <name type="scientific">Paenibacillus nasutitermitis</name>
    <dbReference type="NCBI Taxonomy" id="1652958"/>
    <lineage>
        <taxon>Bacteria</taxon>
        <taxon>Bacillati</taxon>
        <taxon>Bacillota</taxon>
        <taxon>Bacilli</taxon>
        <taxon>Bacillales</taxon>
        <taxon>Paenibacillaceae</taxon>
        <taxon>Paenibacillus</taxon>
    </lineage>
</organism>
<comment type="catalytic activity">
    <reaction evidence="4 5">
        <text>[thioredoxin]-disulfide + L-methionine + H2O = L-methionine (S)-S-oxide + [thioredoxin]-dithiol</text>
        <dbReference type="Rhea" id="RHEA:19993"/>
        <dbReference type="Rhea" id="RHEA-COMP:10698"/>
        <dbReference type="Rhea" id="RHEA-COMP:10700"/>
        <dbReference type="ChEBI" id="CHEBI:15377"/>
        <dbReference type="ChEBI" id="CHEBI:29950"/>
        <dbReference type="ChEBI" id="CHEBI:50058"/>
        <dbReference type="ChEBI" id="CHEBI:57844"/>
        <dbReference type="ChEBI" id="CHEBI:58772"/>
        <dbReference type="EC" id="1.8.4.11"/>
    </reaction>
</comment>
<dbReference type="Proteomes" id="UP000612456">
    <property type="component" value="Unassembled WGS sequence"/>
</dbReference>
<gene>
    <name evidence="5" type="primary">msrA</name>
    <name evidence="7" type="ORF">GCM10010911_64910</name>
</gene>
<dbReference type="PANTHER" id="PTHR43774:SF1">
    <property type="entry name" value="PEPTIDE METHIONINE SULFOXIDE REDUCTASE MSRA 2"/>
    <property type="match status" value="1"/>
</dbReference>
<dbReference type="HAMAP" id="MF_01401">
    <property type="entry name" value="MsrA"/>
    <property type="match status" value="1"/>
</dbReference>
<proteinExistence type="inferred from homology"/>
<dbReference type="InterPro" id="IPR036509">
    <property type="entry name" value="Met_Sox_Rdtase_MsrA_sf"/>
</dbReference>
<feature type="active site" evidence="5">
    <location>
        <position position="24"/>
    </location>
</feature>
<evidence type="ECO:0000256" key="1">
    <source>
        <dbReference type="ARBA" id="ARBA00005591"/>
    </source>
</evidence>
<evidence type="ECO:0000313" key="8">
    <source>
        <dbReference type="Proteomes" id="UP000612456"/>
    </source>
</evidence>
<reference evidence="7" key="1">
    <citation type="journal article" date="2014" name="Int. J. Syst. Evol. Microbiol.">
        <title>Complete genome sequence of Corynebacterium casei LMG S-19264T (=DSM 44701T), isolated from a smear-ripened cheese.</title>
        <authorList>
            <consortium name="US DOE Joint Genome Institute (JGI-PGF)"/>
            <person name="Walter F."/>
            <person name="Albersmeier A."/>
            <person name="Kalinowski J."/>
            <person name="Ruckert C."/>
        </authorList>
    </citation>
    <scope>NUCLEOTIDE SEQUENCE</scope>
    <source>
        <strain evidence="7">CGMCC 1.15178</strain>
    </source>
</reference>
<dbReference type="InterPro" id="IPR002569">
    <property type="entry name" value="Met_Sox_Rdtase_MsrA_dom"/>
</dbReference>
<keyword evidence="8" id="KW-1185">Reference proteome</keyword>
<dbReference type="RefSeq" id="WP_188999221.1">
    <property type="nucleotide sequence ID" value="NZ_BMHP01000009.1"/>
</dbReference>
<comment type="caution">
    <text evidence="7">The sequence shown here is derived from an EMBL/GenBank/DDBJ whole genome shotgun (WGS) entry which is preliminary data.</text>
</comment>
<protein>
    <recommendedName>
        <fullName evidence="5">Peptide methionine sulfoxide reductase MsrA</fullName>
        <shortName evidence="5">Protein-methionine-S-oxide reductase</shortName>
        <ecNumber evidence="5">1.8.4.11</ecNumber>
    </recommendedName>
    <alternativeName>
        <fullName evidence="5">Peptide-methionine (S)-S-oxide reductase</fullName>
        <shortName evidence="5">Peptide Met(O) reductase</shortName>
    </alternativeName>
</protein>